<dbReference type="EMBL" id="CABIJS010000155">
    <property type="protein sequence ID" value="VUZ44876.1"/>
    <property type="molecule type" value="Genomic_DNA"/>
</dbReference>
<dbReference type="AlphaFoldDB" id="A0A564YCD6"/>
<evidence type="ECO:0000313" key="2">
    <source>
        <dbReference type="Proteomes" id="UP000321570"/>
    </source>
</evidence>
<evidence type="ECO:0000313" key="1">
    <source>
        <dbReference type="EMBL" id="VUZ44876.1"/>
    </source>
</evidence>
<protein>
    <submittedName>
        <fullName evidence="1">Uncharacterized protein</fullName>
    </submittedName>
</protein>
<gene>
    <name evidence="1" type="ORF">WMSIL1_LOCUS5153</name>
</gene>
<feature type="non-terminal residue" evidence="1">
    <location>
        <position position="185"/>
    </location>
</feature>
<accession>A0A564YCD6</accession>
<sequence length="185" mass="20985">MNWEIFRTSQLFYVTTVVKGMMSLLRCPRMAQESATWKVKALLEWRNASRDDEVRTARTTAFRDMISLLGIQDTPDLISDLFVESIDIPVEWRRWLAEARKTVRNQPIASSSMPSSSCEAKGKSVLRSQERLATFDSIENATQVCILNPVCSEVEIELQLPGRQCTNVFTFQDKLAFIGGCGIKN</sequence>
<reference evidence="1 2" key="1">
    <citation type="submission" date="2019-07" db="EMBL/GenBank/DDBJ databases">
        <authorList>
            <person name="Jastrzebski P J."/>
            <person name="Paukszto L."/>
            <person name="Jastrzebski P J."/>
        </authorList>
    </citation>
    <scope>NUCLEOTIDE SEQUENCE [LARGE SCALE GENOMIC DNA]</scope>
    <source>
        <strain evidence="1 2">WMS-il1</strain>
    </source>
</reference>
<dbReference type="Proteomes" id="UP000321570">
    <property type="component" value="Unassembled WGS sequence"/>
</dbReference>
<keyword evidence="2" id="KW-1185">Reference proteome</keyword>
<proteinExistence type="predicted"/>
<organism evidence="1 2">
    <name type="scientific">Hymenolepis diminuta</name>
    <name type="common">Rat tapeworm</name>
    <dbReference type="NCBI Taxonomy" id="6216"/>
    <lineage>
        <taxon>Eukaryota</taxon>
        <taxon>Metazoa</taxon>
        <taxon>Spiralia</taxon>
        <taxon>Lophotrochozoa</taxon>
        <taxon>Platyhelminthes</taxon>
        <taxon>Cestoda</taxon>
        <taxon>Eucestoda</taxon>
        <taxon>Cyclophyllidea</taxon>
        <taxon>Hymenolepididae</taxon>
        <taxon>Hymenolepis</taxon>
    </lineage>
</organism>
<name>A0A564YCD6_HYMDI</name>